<dbReference type="OrthoDB" id="8371244at2"/>
<dbReference type="Proteomes" id="UP000305267">
    <property type="component" value="Unassembled WGS sequence"/>
</dbReference>
<dbReference type="EMBL" id="VDDA01000001">
    <property type="protein sequence ID" value="TNC16168.1"/>
    <property type="molecule type" value="Genomic_DNA"/>
</dbReference>
<dbReference type="SUPFAM" id="SSF89447">
    <property type="entry name" value="AbrB/MazE/MraZ-like"/>
    <property type="match status" value="1"/>
</dbReference>
<dbReference type="InterPro" id="IPR037914">
    <property type="entry name" value="SpoVT-AbrB_sf"/>
</dbReference>
<comment type="caution">
    <text evidence="1">The sequence shown here is derived from an EMBL/GenBank/DDBJ whole genome shotgun (WGS) entry which is preliminary data.</text>
</comment>
<keyword evidence="2" id="KW-1185">Reference proteome</keyword>
<evidence type="ECO:0000313" key="1">
    <source>
        <dbReference type="EMBL" id="TNC16168.1"/>
    </source>
</evidence>
<evidence type="ECO:0000313" key="2">
    <source>
        <dbReference type="Proteomes" id="UP000305267"/>
    </source>
</evidence>
<gene>
    <name evidence="1" type="ORF">FF100_02605</name>
</gene>
<dbReference type="Gene3D" id="2.10.260.10">
    <property type="match status" value="1"/>
</dbReference>
<dbReference type="RefSeq" id="WP_139033984.1">
    <property type="nucleotide sequence ID" value="NZ_VDDA01000001.1"/>
</dbReference>
<name>A0A5C4LP52_9HYPH</name>
<protein>
    <submittedName>
        <fullName evidence="1">PbsX family transcriptional regulator</fullName>
    </submittedName>
</protein>
<proteinExistence type="predicted"/>
<accession>A0A5C4LP52</accession>
<reference evidence="1 2" key="1">
    <citation type="submission" date="2019-06" db="EMBL/GenBank/DDBJ databases">
        <title>Genome of Methylobacterium sp. 17Sr1-39.</title>
        <authorList>
            <person name="Seo T."/>
        </authorList>
    </citation>
    <scope>NUCLEOTIDE SEQUENCE [LARGE SCALE GENOMIC DNA]</scope>
    <source>
        <strain evidence="1 2">17Sr1-39</strain>
    </source>
</reference>
<sequence>MSIIMKVREQDGSRVVTLPSELLDSIGAGVGTALALEVKDGAIVAVPVHEPAARKSRRYTLAELLVGAEHLPEIYEGVAGSLDGNPVGRELG</sequence>
<organism evidence="1 2">
    <name type="scientific">Methylobacterium terricola</name>
    <dbReference type="NCBI Taxonomy" id="2583531"/>
    <lineage>
        <taxon>Bacteria</taxon>
        <taxon>Pseudomonadati</taxon>
        <taxon>Pseudomonadota</taxon>
        <taxon>Alphaproteobacteria</taxon>
        <taxon>Hyphomicrobiales</taxon>
        <taxon>Methylobacteriaceae</taxon>
        <taxon>Methylobacterium</taxon>
    </lineage>
</organism>
<dbReference type="AlphaFoldDB" id="A0A5C4LP52"/>